<dbReference type="Proteomes" id="UP000494206">
    <property type="component" value="Unassembled WGS sequence"/>
</dbReference>
<proteinExistence type="predicted"/>
<evidence type="ECO:0000313" key="3">
    <source>
        <dbReference type="EMBL" id="CAB3406272.1"/>
    </source>
</evidence>
<sequence>MSFVDAILASEKKKPEFYEILGCDRSSTTAQIQAEFRARVRSVHPDKNEEGKCEFQKLQEAYATLTNESKRKLYDSWLDSPIPGSFEEFTRNADAIKMSTHWATPKSQAMISIGRDVDENSKWSDGRRYQSDVASKFRNYQL</sequence>
<dbReference type="Gene3D" id="1.10.287.110">
    <property type="entry name" value="DnaJ domain"/>
    <property type="match status" value="1"/>
</dbReference>
<accession>A0A8S1EX26</accession>
<dbReference type="GO" id="GO:0005737">
    <property type="term" value="C:cytoplasm"/>
    <property type="evidence" value="ECO:0007669"/>
    <property type="project" value="TreeGrafter"/>
</dbReference>
<dbReference type="OrthoDB" id="436519at2759"/>
<dbReference type="InterPro" id="IPR036869">
    <property type="entry name" value="J_dom_sf"/>
</dbReference>
<keyword evidence="4" id="KW-1185">Reference proteome</keyword>
<comment type="caution">
    <text evidence="3">The sequence shown here is derived from an EMBL/GenBank/DDBJ whole genome shotgun (WGS) entry which is preliminary data.</text>
</comment>
<dbReference type="SMART" id="SM00271">
    <property type="entry name" value="DnaJ"/>
    <property type="match status" value="1"/>
</dbReference>
<dbReference type="PROSITE" id="PS50076">
    <property type="entry name" value="DNAJ_2"/>
    <property type="match status" value="1"/>
</dbReference>
<evidence type="ECO:0000256" key="1">
    <source>
        <dbReference type="ARBA" id="ARBA00023186"/>
    </source>
</evidence>
<dbReference type="CDD" id="cd06257">
    <property type="entry name" value="DnaJ"/>
    <property type="match status" value="1"/>
</dbReference>
<dbReference type="InterPro" id="IPR029827">
    <property type="entry name" value="JDP1-like"/>
</dbReference>
<dbReference type="EMBL" id="CADEPM010000005">
    <property type="protein sequence ID" value="CAB3406272.1"/>
    <property type="molecule type" value="Genomic_DNA"/>
</dbReference>
<dbReference type="PANTHER" id="PTHR44500:SF1">
    <property type="entry name" value="DNAJ HOMOLOG SUBFAMILY C MEMBER 12"/>
    <property type="match status" value="1"/>
</dbReference>
<dbReference type="Pfam" id="PF00226">
    <property type="entry name" value="DnaJ"/>
    <property type="match status" value="1"/>
</dbReference>
<feature type="domain" description="J" evidence="2">
    <location>
        <begin position="16"/>
        <end position="78"/>
    </location>
</feature>
<name>A0A8S1EX26_9PELO</name>
<dbReference type="InterPro" id="IPR018253">
    <property type="entry name" value="DnaJ_domain_CS"/>
</dbReference>
<protein>
    <recommendedName>
        <fullName evidence="2">J domain-containing protein</fullName>
    </recommendedName>
</protein>
<evidence type="ECO:0000259" key="2">
    <source>
        <dbReference type="PROSITE" id="PS50076"/>
    </source>
</evidence>
<evidence type="ECO:0000313" key="4">
    <source>
        <dbReference type="Proteomes" id="UP000494206"/>
    </source>
</evidence>
<dbReference type="PANTHER" id="PTHR44500">
    <property type="entry name" value="DNAJ HOMOLOG SUBFAMILY C MEMBER 12"/>
    <property type="match status" value="1"/>
</dbReference>
<dbReference type="PROSITE" id="PS00636">
    <property type="entry name" value="DNAJ_1"/>
    <property type="match status" value="1"/>
</dbReference>
<dbReference type="InterPro" id="IPR001623">
    <property type="entry name" value="DnaJ_domain"/>
</dbReference>
<dbReference type="SUPFAM" id="SSF46565">
    <property type="entry name" value="Chaperone J-domain"/>
    <property type="match status" value="1"/>
</dbReference>
<organism evidence="3 4">
    <name type="scientific">Caenorhabditis bovis</name>
    <dbReference type="NCBI Taxonomy" id="2654633"/>
    <lineage>
        <taxon>Eukaryota</taxon>
        <taxon>Metazoa</taxon>
        <taxon>Ecdysozoa</taxon>
        <taxon>Nematoda</taxon>
        <taxon>Chromadorea</taxon>
        <taxon>Rhabditida</taxon>
        <taxon>Rhabditina</taxon>
        <taxon>Rhabditomorpha</taxon>
        <taxon>Rhabditoidea</taxon>
        <taxon>Rhabditidae</taxon>
        <taxon>Peloderinae</taxon>
        <taxon>Caenorhabditis</taxon>
    </lineage>
</organism>
<gene>
    <name evidence="3" type="ORF">CBOVIS_LOCUS8367</name>
</gene>
<keyword evidence="1" id="KW-0143">Chaperone</keyword>
<dbReference type="PRINTS" id="PR00625">
    <property type="entry name" value="JDOMAIN"/>
</dbReference>
<reference evidence="3 4" key="1">
    <citation type="submission" date="2020-04" db="EMBL/GenBank/DDBJ databases">
        <authorList>
            <person name="Laetsch R D."/>
            <person name="Stevens L."/>
            <person name="Kumar S."/>
            <person name="Blaxter L. M."/>
        </authorList>
    </citation>
    <scope>NUCLEOTIDE SEQUENCE [LARGE SCALE GENOMIC DNA]</scope>
</reference>
<dbReference type="AlphaFoldDB" id="A0A8S1EX26"/>